<dbReference type="AlphaFoldDB" id="A0A8C9FX51"/>
<reference evidence="1" key="2">
    <citation type="submission" date="2025-09" db="UniProtKB">
        <authorList>
            <consortium name="Ensembl"/>
        </authorList>
    </citation>
    <scope>IDENTIFICATION</scope>
</reference>
<proteinExistence type="predicted"/>
<sequence>MSAHRLYGDSCTPTSLSCFQTPRRIPYSEAVAQKFRPARVGDTFGPT</sequence>
<evidence type="ECO:0000313" key="1">
    <source>
        <dbReference type="Ensembl" id="ENSPSTP00000019203.1"/>
    </source>
</evidence>
<dbReference type="Ensembl" id="ENSPSTT00000020121.1">
    <property type="protein sequence ID" value="ENSPSTP00000019203.1"/>
    <property type="gene ID" value="ENSPSTG00000013865.1"/>
</dbReference>
<protein>
    <submittedName>
        <fullName evidence="1">Uncharacterized protein</fullName>
    </submittedName>
</protein>
<dbReference type="Proteomes" id="UP000694428">
    <property type="component" value="Unplaced"/>
</dbReference>
<evidence type="ECO:0000313" key="2">
    <source>
        <dbReference type="Proteomes" id="UP000694428"/>
    </source>
</evidence>
<reference evidence="1" key="1">
    <citation type="submission" date="2025-08" db="UniProtKB">
        <authorList>
            <consortium name="Ensembl"/>
        </authorList>
    </citation>
    <scope>IDENTIFICATION</scope>
</reference>
<accession>A0A8C9FX51</accession>
<keyword evidence="2" id="KW-1185">Reference proteome</keyword>
<organism evidence="1 2">
    <name type="scientific">Pavo cristatus</name>
    <name type="common">Indian peafowl</name>
    <name type="synonym">Blue peafowl</name>
    <dbReference type="NCBI Taxonomy" id="9049"/>
    <lineage>
        <taxon>Eukaryota</taxon>
        <taxon>Metazoa</taxon>
        <taxon>Chordata</taxon>
        <taxon>Craniata</taxon>
        <taxon>Vertebrata</taxon>
        <taxon>Euteleostomi</taxon>
        <taxon>Archelosauria</taxon>
        <taxon>Archosauria</taxon>
        <taxon>Dinosauria</taxon>
        <taxon>Saurischia</taxon>
        <taxon>Theropoda</taxon>
        <taxon>Coelurosauria</taxon>
        <taxon>Aves</taxon>
        <taxon>Neognathae</taxon>
        <taxon>Galloanserae</taxon>
        <taxon>Galliformes</taxon>
        <taxon>Phasianidae</taxon>
        <taxon>Phasianinae</taxon>
        <taxon>Pavo</taxon>
    </lineage>
</organism>
<name>A0A8C9FX51_PAVCR</name>